<protein>
    <submittedName>
        <fullName evidence="2">Uncharacterized protein</fullName>
    </submittedName>
</protein>
<name>A0A843WPW1_COLES</name>
<comment type="caution">
    <text evidence="2">The sequence shown here is derived from an EMBL/GenBank/DDBJ whole genome shotgun (WGS) entry which is preliminary data.</text>
</comment>
<organism evidence="2 3">
    <name type="scientific">Colocasia esculenta</name>
    <name type="common">Wild taro</name>
    <name type="synonym">Arum esculentum</name>
    <dbReference type="NCBI Taxonomy" id="4460"/>
    <lineage>
        <taxon>Eukaryota</taxon>
        <taxon>Viridiplantae</taxon>
        <taxon>Streptophyta</taxon>
        <taxon>Embryophyta</taxon>
        <taxon>Tracheophyta</taxon>
        <taxon>Spermatophyta</taxon>
        <taxon>Magnoliopsida</taxon>
        <taxon>Liliopsida</taxon>
        <taxon>Araceae</taxon>
        <taxon>Aroideae</taxon>
        <taxon>Colocasieae</taxon>
        <taxon>Colocasia</taxon>
    </lineage>
</organism>
<evidence type="ECO:0000313" key="3">
    <source>
        <dbReference type="Proteomes" id="UP000652761"/>
    </source>
</evidence>
<evidence type="ECO:0000313" key="2">
    <source>
        <dbReference type="EMBL" id="MQM09957.1"/>
    </source>
</evidence>
<dbReference type="EMBL" id="NMUH01004526">
    <property type="protein sequence ID" value="MQM09957.1"/>
    <property type="molecule type" value="Genomic_DNA"/>
</dbReference>
<sequence>MRVLAAIVRSRRRWLSRSGRDKANRCVQVATHRQVALRPSQRTDRPRQAEPAFGVTRGSGRDMSARRNQIATVLRVATPPEAATHQAVAISGGGPNP</sequence>
<dbReference type="AlphaFoldDB" id="A0A843WPW1"/>
<feature type="region of interest" description="Disordered" evidence="1">
    <location>
        <begin position="30"/>
        <end position="64"/>
    </location>
</feature>
<accession>A0A843WPW1</accession>
<evidence type="ECO:0000256" key="1">
    <source>
        <dbReference type="SAM" id="MobiDB-lite"/>
    </source>
</evidence>
<dbReference type="Proteomes" id="UP000652761">
    <property type="component" value="Unassembled WGS sequence"/>
</dbReference>
<gene>
    <name evidence="2" type="ORF">Taro_042838</name>
</gene>
<reference evidence="2" key="1">
    <citation type="submission" date="2017-07" db="EMBL/GenBank/DDBJ databases">
        <title>Taro Niue Genome Assembly and Annotation.</title>
        <authorList>
            <person name="Atibalentja N."/>
            <person name="Keating K."/>
            <person name="Fields C.J."/>
        </authorList>
    </citation>
    <scope>NUCLEOTIDE SEQUENCE</scope>
    <source>
        <strain evidence="2">Niue_2</strain>
        <tissue evidence="2">Leaf</tissue>
    </source>
</reference>
<keyword evidence="3" id="KW-1185">Reference proteome</keyword>
<proteinExistence type="predicted"/>